<keyword evidence="5 6" id="KW-0472">Membrane</keyword>
<protein>
    <submittedName>
        <fullName evidence="8">EamA-like transporter family protein</fullName>
    </submittedName>
</protein>
<dbReference type="PANTHER" id="PTHR32322">
    <property type="entry name" value="INNER MEMBRANE TRANSPORTER"/>
    <property type="match status" value="1"/>
</dbReference>
<evidence type="ECO:0000256" key="4">
    <source>
        <dbReference type="ARBA" id="ARBA00022989"/>
    </source>
</evidence>
<keyword evidence="3 6" id="KW-0812">Transmembrane</keyword>
<dbReference type="Proteomes" id="UP000236743">
    <property type="component" value="Unassembled WGS sequence"/>
</dbReference>
<feature type="transmembrane region" description="Helical" evidence="6">
    <location>
        <begin position="267"/>
        <end position="285"/>
    </location>
</feature>
<dbReference type="EMBL" id="FNUY01000001">
    <property type="protein sequence ID" value="SEF53673.1"/>
    <property type="molecule type" value="Genomic_DNA"/>
</dbReference>
<feature type="transmembrane region" description="Helical" evidence="6">
    <location>
        <begin position="31"/>
        <end position="51"/>
    </location>
</feature>
<dbReference type="SUPFAM" id="SSF103481">
    <property type="entry name" value="Multidrug resistance efflux transporter EmrE"/>
    <property type="match status" value="2"/>
</dbReference>
<sequence>MNAGLAAAILSSALGGTAIVATRYLSGTLDPITMGAFRFGGGFLVLLALTMAQPKRWPARSDWAGVAGLGLLFFGMFPILFNAALIYTTAARAALALSTLPLLTMTAAAMLRVEALTLRKSIGVLVAMAGVAVALASSLHDAPAGAWRGDLIMVAAAGCMALYNVWSRPFVARSTAIAFAASGMAVGASALVLLTLVSGRASAFPQMSGLQWSALAYLAVIGGALIFYLWAYALGRTSPTLVAVSVAVNPISAGLLAVPMLGESLSASLAAGLVGVTAGIGIAAWPKRAR</sequence>
<accession>A0A1H5SSS4</accession>
<comment type="similarity">
    <text evidence="2">Belongs to the EamA transporter family.</text>
</comment>
<keyword evidence="4 6" id="KW-1133">Transmembrane helix</keyword>
<dbReference type="InterPro" id="IPR037185">
    <property type="entry name" value="EmrE-like"/>
</dbReference>
<keyword evidence="9" id="KW-1185">Reference proteome</keyword>
<feature type="transmembrane region" description="Helical" evidence="6">
    <location>
        <begin position="146"/>
        <end position="165"/>
    </location>
</feature>
<evidence type="ECO:0000256" key="3">
    <source>
        <dbReference type="ARBA" id="ARBA00022692"/>
    </source>
</evidence>
<gene>
    <name evidence="8" type="ORF">SAMN04488115_101403</name>
</gene>
<feature type="transmembrane region" description="Helical" evidence="6">
    <location>
        <begin position="241"/>
        <end position="261"/>
    </location>
</feature>
<feature type="transmembrane region" description="Helical" evidence="6">
    <location>
        <begin position="210"/>
        <end position="234"/>
    </location>
</feature>
<dbReference type="InterPro" id="IPR050638">
    <property type="entry name" value="AA-Vitamin_Transporters"/>
</dbReference>
<evidence type="ECO:0000313" key="8">
    <source>
        <dbReference type="EMBL" id="SEF53673.1"/>
    </source>
</evidence>
<dbReference type="AlphaFoldDB" id="A0A1H5SSS4"/>
<feature type="domain" description="EamA" evidence="7">
    <location>
        <begin position="148"/>
        <end position="282"/>
    </location>
</feature>
<dbReference type="InterPro" id="IPR000620">
    <property type="entry name" value="EamA_dom"/>
</dbReference>
<dbReference type="GO" id="GO:0016020">
    <property type="term" value="C:membrane"/>
    <property type="evidence" value="ECO:0007669"/>
    <property type="project" value="UniProtKB-SubCell"/>
</dbReference>
<evidence type="ECO:0000313" key="9">
    <source>
        <dbReference type="Proteomes" id="UP000236743"/>
    </source>
</evidence>
<proteinExistence type="inferred from homology"/>
<dbReference type="Pfam" id="PF00892">
    <property type="entry name" value="EamA"/>
    <property type="match status" value="2"/>
</dbReference>
<feature type="transmembrane region" description="Helical" evidence="6">
    <location>
        <begin position="63"/>
        <end position="87"/>
    </location>
</feature>
<evidence type="ECO:0000259" key="7">
    <source>
        <dbReference type="Pfam" id="PF00892"/>
    </source>
</evidence>
<feature type="transmembrane region" description="Helical" evidence="6">
    <location>
        <begin position="177"/>
        <end position="198"/>
    </location>
</feature>
<organism evidence="8 9">
    <name type="scientific">Bosea lathyri</name>
    <dbReference type="NCBI Taxonomy" id="1036778"/>
    <lineage>
        <taxon>Bacteria</taxon>
        <taxon>Pseudomonadati</taxon>
        <taxon>Pseudomonadota</taxon>
        <taxon>Alphaproteobacteria</taxon>
        <taxon>Hyphomicrobiales</taxon>
        <taxon>Boseaceae</taxon>
        <taxon>Bosea</taxon>
    </lineage>
</organism>
<name>A0A1H5SSS4_9HYPH</name>
<evidence type="ECO:0000256" key="6">
    <source>
        <dbReference type="SAM" id="Phobius"/>
    </source>
</evidence>
<evidence type="ECO:0000256" key="5">
    <source>
        <dbReference type="ARBA" id="ARBA00023136"/>
    </source>
</evidence>
<feature type="transmembrane region" description="Helical" evidence="6">
    <location>
        <begin position="123"/>
        <end position="140"/>
    </location>
</feature>
<dbReference type="PANTHER" id="PTHR32322:SF2">
    <property type="entry name" value="EAMA DOMAIN-CONTAINING PROTEIN"/>
    <property type="match status" value="1"/>
</dbReference>
<dbReference type="OrthoDB" id="7853355at2"/>
<reference evidence="8 9" key="1">
    <citation type="submission" date="2016-10" db="EMBL/GenBank/DDBJ databases">
        <authorList>
            <person name="de Groot N.N."/>
        </authorList>
    </citation>
    <scope>NUCLEOTIDE SEQUENCE [LARGE SCALE GENOMIC DNA]</scope>
    <source>
        <strain evidence="8 9">DSM 26656</strain>
    </source>
</reference>
<feature type="domain" description="EamA" evidence="7">
    <location>
        <begin position="4"/>
        <end position="134"/>
    </location>
</feature>
<comment type="subcellular location">
    <subcellularLocation>
        <location evidence="1">Membrane</location>
        <topology evidence="1">Multi-pass membrane protein</topology>
    </subcellularLocation>
</comment>
<dbReference type="RefSeq" id="WP_103870776.1">
    <property type="nucleotide sequence ID" value="NZ_FNUY01000001.1"/>
</dbReference>
<evidence type="ECO:0000256" key="2">
    <source>
        <dbReference type="ARBA" id="ARBA00007362"/>
    </source>
</evidence>
<evidence type="ECO:0000256" key="1">
    <source>
        <dbReference type="ARBA" id="ARBA00004141"/>
    </source>
</evidence>